<protein>
    <submittedName>
        <fullName evidence="4">BatD family protein</fullName>
    </submittedName>
</protein>
<dbReference type="AlphaFoldDB" id="A0AAW8QYF1"/>
<evidence type="ECO:0000256" key="1">
    <source>
        <dbReference type="SAM" id="MobiDB-lite"/>
    </source>
</evidence>
<feature type="region of interest" description="Disordered" evidence="1">
    <location>
        <begin position="563"/>
        <end position="583"/>
    </location>
</feature>
<keyword evidence="2" id="KW-1133">Transmembrane helix</keyword>
<evidence type="ECO:0000256" key="2">
    <source>
        <dbReference type="SAM" id="Phobius"/>
    </source>
</evidence>
<gene>
    <name evidence="4" type="ORF">RM544_00305</name>
</gene>
<dbReference type="PANTHER" id="PTHR40940">
    <property type="entry name" value="PROTEIN BATD-RELATED"/>
    <property type="match status" value="1"/>
</dbReference>
<comment type="caution">
    <text evidence="4">The sequence shown here is derived from an EMBL/GenBank/DDBJ whole genome shotgun (WGS) entry which is preliminary data.</text>
</comment>
<sequence>MKFNSAWTIRLVAFLTLLLPIATHAQITDLRVSLDKNPILVDEAVQLIVSAQGSPSSNELDLSILEKDFRLSNTSVSQSTRSVNFVTTKTTTWVTQLFPRSTGKFAIPAITVDGKTSKPIELIVMPIGSSQGSTPRDFFIRSDVDMDEVYLQQQVKYTTKLYMRKNIQRGSIQGPELENAIIKQIGEDKEYEDLVNGVQYRVIERTYAIIPQQSGAFTVSGTVFQGEALTDSRQSFGFISRTKPINRSSNAIQLTVLPIPQSYTEHWLPSEFVTLNEEWQGSTDQFVVGQPITRTITLTAAGLVEEQLPDITGIYPPDFKTYPDQANTATVDRNGILYAQRIHSEAIIPNRPGTFVLGEVVVPWFNIVTKQTEYAKLPARSIQVQAATTSSSSIEPIQAENKKPDNNTSTLSAQNDEFRIDWLHISLFILWLLSVIIFAIVLFTQGGLKLIESAKNRKRDKGFIQIESDNADEKATWALLQKAIAQGNQHQTNQTLRHWLSYISNEQVGSIAQTLTALEAQDCLVNFNQWVASSYSASADAPESEASATKLIENLAALRQKHLQNSKKKSESLALYPQSESNT</sequence>
<feature type="transmembrane region" description="Helical" evidence="2">
    <location>
        <begin position="422"/>
        <end position="451"/>
    </location>
</feature>
<evidence type="ECO:0000313" key="5">
    <source>
        <dbReference type="Proteomes" id="UP001249020"/>
    </source>
</evidence>
<dbReference type="RefSeq" id="WP_311359789.1">
    <property type="nucleotide sequence ID" value="NZ_JAVRIE010000001.1"/>
</dbReference>
<keyword evidence="5" id="KW-1185">Reference proteome</keyword>
<accession>A0AAW8QYF1</accession>
<dbReference type="InterPro" id="IPR025738">
    <property type="entry name" value="BatD"/>
</dbReference>
<dbReference type="Proteomes" id="UP001249020">
    <property type="component" value="Unassembled WGS sequence"/>
</dbReference>
<reference evidence="4 5" key="1">
    <citation type="submission" date="2023-09" db="EMBL/GenBank/DDBJ databases">
        <authorList>
            <person name="Rey-Velasco X."/>
        </authorList>
    </citation>
    <scope>NUCLEOTIDE SEQUENCE [LARGE SCALE GENOMIC DNA]</scope>
    <source>
        <strain evidence="4 5">W409</strain>
    </source>
</reference>
<evidence type="ECO:0000313" key="4">
    <source>
        <dbReference type="EMBL" id="MDT0580973.1"/>
    </source>
</evidence>
<keyword evidence="2" id="KW-0812">Transmembrane</keyword>
<proteinExistence type="predicted"/>
<dbReference type="PANTHER" id="PTHR40940:SF1">
    <property type="entry name" value="PROTEIN BATD"/>
    <property type="match status" value="1"/>
</dbReference>
<keyword evidence="2" id="KW-0472">Membrane</keyword>
<evidence type="ECO:0000256" key="3">
    <source>
        <dbReference type="SAM" id="SignalP"/>
    </source>
</evidence>
<feature type="signal peptide" evidence="3">
    <location>
        <begin position="1"/>
        <end position="25"/>
    </location>
</feature>
<dbReference type="Pfam" id="PF13584">
    <property type="entry name" value="BatD"/>
    <property type="match status" value="1"/>
</dbReference>
<keyword evidence="3" id="KW-0732">Signal</keyword>
<feature type="chain" id="PRO_5043690116" evidence="3">
    <location>
        <begin position="26"/>
        <end position="583"/>
    </location>
</feature>
<name>A0AAW8QYF1_9ALTE</name>
<organism evidence="4 5">
    <name type="scientific">Brumicola blandensis</name>
    <dbReference type="NCBI Taxonomy" id="3075611"/>
    <lineage>
        <taxon>Bacteria</taxon>
        <taxon>Pseudomonadati</taxon>
        <taxon>Pseudomonadota</taxon>
        <taxon>Gammaproteobacteria</taxon>
        <taxon>Alteromonadales</taxon>
        <taxon>Alteromonadaceae</taxon>
        <taxon>Brumicola</taxon>
    </lineage>
</organism>
<dbReference type="EMBL" id="JAVRIE010000001">
    <property type="protein sequence ID" value="MDT0580973.1"/>
    <property type="molecule type" value="Genomic_DNA"/>
</dbReference>